<protein>
    <submittedName>
        <fullName evidence="3">SDR family oxidoreductase</fullName>
    </submittedName>
</protein>
<comment type="caution">
    <text evidence="3">The sequence shown here is derived from an EMBL/GenBank/DDBJ whole genome shotgun (WGS) entry which is preliminary data.</text>
</comment>
<gene>
    <name evidence="3" type="ORF">ACFFRE_13630</name>
</gene>
<dbReference type="InterPro" id="IPR020904">
    <property type="entry name" value="Sc_DH/Rdtase_CS"/>
</dbReference>
<evidence type="ECO:0000313" key="3">
    <source>
        <dbReference type="EMBL" id="MFC0083170.1"/>
    </source>
</evidence>
<dbReference type="InterPro" id="IPR002347">
    <property type="entry name" value="SDR_fam"/>
</dbReference>
<reference evidence="3 4" key="1">
    <citation type="submission" date="2024-09" db="EMBL/GenBank/DDBJ databases">
        <authorList>
            <person name="Sun Q."/>
            <person name="Mori K."/>
        </authorList>
    </citation>
    <scope>NUCLEOTIDE SEQUENCE [LARGE SCALE GENOMIC DNA]</scope>
    <source>
        <strain evidence="3 4">JCM 15389</strain>
    </source>
</reference>
<keyword evidence="2" id="KW-0560">Oxidoreductase</keyword>
<dbReference type="PRINTS" id="PR00081">
    <property type="entry name" value="GDHRDH"/>
</dbReference>
<dbReference type="PROSITE" id="PS00061">
    <property type="entry name" value="ADH_SHORT"/>
    <property type="match status" value="1"/>
</dbReference>
<organism evidence="3 4">
    <name type="scientific">Aciditerrimonas ferrireducens</name>
    <dbReference type="NCBI Taxonomy" id="667306"/>
    <lineage>
        <taxon>Bacteria</taxon>
        <taxon>Bacillati</taxon>
        <taxon>Actinomycetota</taxon>
        <taxon>Acidimicrobiia</taxon>
        <taxon>Acidimicrobiales</taxon>
        <taxon>Acidimicrobiaceae</taxon>
        <taxon>Aciditerrimonas</taxon>
    </lineage>
</organism>
<evidence type="ECO:0000256" key="1">
    <source>
        <dbReference type="ARBA" id="ARBA00006484"/>
    </source>
</evidence>
<feature type="non-terminal residue" evidence="3">
    <location>
        <position position="1"/>
    </location>
</feature>
<sequence>ETLQTFGRLDALVCAAGAIAGGPRAWELPDDLWATMLEVNLGGVLRSVRAALPAMLDSPPPRRGRVVVLASAGSSVGLPRLAAYAAAKHGVVGLVRSLAVELARSGITANCVAPGTTATAMADASAAVYGLEDPAALAQHHAEPRLLQPAEVAALVAWLCGPQASGLTGALLACDLGMTAR</sequence>
<name>A0ABV6C638_9ACTN</name>
<dbReference type="SUPFAM" id="SSF51735">
    <property type="entry name" value="NAD(P)-binding Rossmann-fold domains"/>
    <property type="match status" value="1"/>
</dbReference>
<dbReference type="EMBL" id="JBHLYQ010000304">
    <property type="protein sequence ID" value="MFC0083170.1"/>
    <property type="molecule type" value="Genomic_DNA"/>
</dbReference>
<comment type="similarity">
    <text evidence="1">Belongs to the short-chain dehydrogenases/reductases (SDR) family.</text>
</comment>
<dbReference type="Pfam" id="PF13561">
    <property type="entry name" value="adh_short_C2"/>
    <property type="match status" value="1"/>
</dbReference>
<accession>A0ABV6C638</accession>
<dbReference type="RefSeq" id="WP_377790913.1">
    <property type="nucleotide sequence ID" value="NZ_JBHLYQ010000304.1"/>
</dbReference>
<dbReference type="PRINTS" id="PR00080">
    <property type="entry name" value="SDRFAMILY"/>
</dbReference>
<dbReference type="Gene3D" id="3.40.50.720">
    <property type="entry name" value="NAD(P)-binding Rossmann-like Domain"/>
    <property type="match status" value="1"/>
</dbReference>
<dbReference type="CDD" id="cd05233">
    <property type="entry name" value="SDR_c"/>
    <property type="match status" value="1"/>
</dbReference>
<dbReference type="PANTHER" id="PTHR24321">
    <property type="entry name" value="DEHYDROGENASES, SHORT CHAIN"/>
    <property type="match status" value="1"/>
</dbReference>
<evidence type="ECO:0000256" key="2">
    <source>
        <dbReference type="ARBA" id="ARBA00023002"/>
    </source>
</evidence>
<dbReference type="InterPro" id="IPR036291">
    <property type="entry name" value="NAD(P)-bd_dom_sf"/>
</dbReference>
<evidence type="ECO:0000313" key="4">
    <source>
        <dbReference type="Proteomes" id="UP001589788"/>
    </source>
</evidence>
<dbReference type="PANTHER" id="PTHR24321:SF8">
    <property type="entry name" value="ESTRADIOL 17-BETA-DEHYDROGENASE 8-RELATED"/>
    <property type="match status" value="1"/>
</dbReference>
<keyword evidence="4" id="KW-1185">Reference proteome</keyword>
<dbReference type="Proteomes" id="UP001589788">
    <property type="component" value="Unassembled WGS sequence"/>
</dbReference>
<proteinExistence type="inferred from homology"/>